<dbReference type="Proteomes" id="UP000006039">
    <property type="component" value="Unassembled WGS sequence"/>
</dbReference>
<feature type="region of interest" description="Disordered" evidence="1">
    <location>
        <begin position="86"/>
        <end position="112"/>
    </location>
</feature>
<dbReference type="VEuPathDB" id="FungiDB:GGTG_08248"/>
<feature type="compositionally biased region" description="Acidic residues" evidence="1">
    <location>
        <begin position="295"/>
        <end position="320"/>
    </location>
</feature>
<reference evidence="2" key="2">
    <citation type="submission" date="2010-07" db="EMBL/GenBank/DDBJ databases">
        <authorList>
            <consortium name="The Broad Institute Genome Sequencing Platform"/>
            <consortium name="Broad Institute Genome Sequencing Center for Infectious Disease"/>
            <person name="Ma L.-J."/>
            <person name="Dead R."/>
            <person name="Young S."/>
            <person name="Zeng Q."/>
            <person name="Koehrsen M."/>
            <person name="Alvarado L."/>
            <person name="Berlin A."/>
            <person name="Chapman S.B."/>
            <person name="Chen Z."/>
            <person name="Freedman E."/>
            <person name="Gellesch M."/>
            <person name="Goldberg J."/>
            <person name="Griggs A."/>
            <person name="Gujja S."/>
            <person name="Heilman E.R."/>
            <person name="Heiman D."/>
            <person name="Hepburn T."/>
            <person name="Howarth C."/>
            <person name="Jen D."/>
            <person name="Larson L."/>
            <person name="Mehta T."/>
            <person name="Neiman D."/>
            <person name="Pearson M."/>
            <person name="Roberts A."/>
            <person name="Saif S."/>
            <person name="Shea T."/>
            <person name="Shenoy N."/>
            <person name="Sisk P."/>
            <person name="Stolte C."/>
            <person name="Sykes S."/>
            <person name="Walk T."/>
            <person name="White J."/>
            <person name="Yandava C."/>
            <person name="Haas B."/>
            <person name="Nusbaum C."/>
            <person name="Birren B."/>
        </authorList>
    </citation>
    <scope>NUCLEOTIDE SEQUENCE</scope>
    <source>
        <strain evidence="2">R3-111a-1</strain>
    </source>
</reference>
<evidence type="ECO:0000313" key="2">
    <source>
        <dbReference type="EMBL" id="EJT74407.1"/>
    </source>
</evidence>
<feature type="compositionally biased region" description="Low complexity" evidence="1">
    <location>
        <begin position="441"/>
        <end position="453"/>
    </location>
</feature>
<feature type="compositionally biased region" description="Polar residues" evidence="1">
    <location>
        <begin position="349"/>
        <end position="361"/>
    </location>
</feature>
<feature type="compositionally biased region" description="Low complexity" evidence="1">
    <location>
        <begin position="468"/>
        <end position="479"/>
    </location>
</feature>
<dbReference type="STRING" id="644352.J3P411"/>
<gene>
    <name evidence="3" type="primary">20348706</name>
    <name evidence="2" type="ORF">GGTG_08248</name>
</gene>
<dbReference type="HOGENOM" id="CLU_021381_0_0_1"/>
<dbReference type="RefSeq" id="XP_009224351.1">
    <property type="nucleotide sequence ID" value="XM_009226087.1"/>
</dbReference>
<dbReference type="OrthoDB" id="275715at2759"/>
<feature type="compositionally biased region" description="Basic and acidic residues" evidence="1">
    <location>
        <begin position="276"/>
        <end position="286"/>
    </location>
</feature>
<evidence type="ECO:0008006" key="5">
    <source>
        <dbReference type="Google" id="ProtNLM"/>
    </source>
</evidence>
<feature type="compositionally biased region" description="Low complexity" evidence="1">
    <location>
        <begin position="635"/>
        <end position="652"/>
    </location>
</feature>
<feature type="region of interest" description="Disordered" evidence="1">
    <location>
        <begin position="468"/>
        <end position="744"/>
    </location>
</feature>
<feature type="region of interest" description="Disordered" evidence="1">
    <location>
        <begin position="202"/>
        <end position="453"/>
    </location>
</feature>
<protein>
    <recommendedName>
        <fullName evidence="5">Apopolysialoglycoprotein</fullName>
    </recommendedName>
</protein>
<reference evidence="4" key="1">
    <citation type="submission" date="2010-07" db="EMBL/GenBank/DDBJ databases">
        <title>The genome sequence of Gaeumannomyces graminis var. tritici strain R3-111a-1.</title>
        <authorList>
            <consortium name="The Broad Institute Genome Sequencing Platform"/>
            <person name="Ma L.-J."/>
            <person name="Dead R."/>
            <person name="Young S."/>
            <person name="Zeng Q."/>
            <person name="Koehrsen M."/>
            <person name="Alvarado L."/>
            <person name="Berlin A."/>
            <person name="Chapman S.B."/>
            <person name="Chen Z."/>
            <person name="Freedman E."/>
            <person name="Gellesch M."/>
            <person name="Goldberg J."/>
            <person name="Griggs A."/>
            <person name="Gujja S."/>
            <person name="Heilman E.R."/>
            <person name="Heiman D."/>
            <person name="Hepburn T."/>
            <person name="Howarth C."/>
            <person name="Jen D."/>
            <person name="Larson L."/>
            <person name="Mehta T."/>
            <person name="Neiman D."/>
            <person name="Pearson M."/>
            <person name="Roberts A."/>
            <person name="Saif S."/>
            <person name="Shea T."/>
            <person name="Shenoy N."/>
            <person name="Sisk P."/>
            <person name="Stolte C."/>
            <person name="Sykes S."/>
            <person name="Walk T."/>
            <person name="White J."/>
            <person name="Yandava C."/>
            <person name="Haas B."/>
            <person name="Nusbaum C."/>
            <person name="Birren B."/>
        </authorList>
    </citation>
    <scope>NUCLEOTIDE SEQUENCE [LARGE SCALE GENOMIC DNA]</scope>
    <source>
        <strain evidence="4">R3-111a-1</strain>
    </source>
</reference>
<feature type="compositionally biased region" description="Acidic residues" evidence="1">
    <location>
        <begin position="93"/>
        <end position="102"/>
    </location>
</feature>
<dbReference type="EMBL" id="GL385398">
    <property type="protein sequence ID" value="EJT74407.1"/>
    <property type="molecule type" value="Genomic_DNA"/>
</dbReference>
<evidence type="ECO:0000313" key="3">
    <source>
        <dbReference type="EnsemblFungi" id="EJT74407"/>
    </source>
</evidence>
<feature type="compositionally biased region" description="Low complexity" evidence="1">
    <location>
        <begin position="599"/>
        <end position="621"/>
    </location>
</feature>
<dbReference type="GeneID" id="20348706"/>
<feature type="compositionally biased region" description="Polar residues" evidence="1">
    <location>
        <begin position="524"/>
        <end position="533"/>
    </location>
</feature>
<name>J3P411_GAET3</name>
<feature type="region of interest" description="Disordered" evidence="1">
    <location>
        <begin position="1"/>
        <end position="27"/>
    </location>
</feature>
<feature type="compositionally biased region" description="Basic and acidic residues" evidence="1">
    <location>
        <begin position="103"/>
        <end position="112"/>
    </location>
</feature>
<dbReference type="AlphaFoldDB" id="J3P411"/>
<reference evidence="3" key="4">
    <citation type="journal article" date="2015" name="G3 (Bethesda)">
        <title>Genome sequences of three phytopathogenic species of the Magnaporthaceae family of fungi.</title>
        <authorList>
            <person name="Okagaki L.H."/>
            <person name="Nunes C.C."/>
            <person name="Sailsbery J."/>
            <person name="Clay B."/>
            <person name="Brown D."/>
            <person name="John T."/>
            <person name="Oh Y."/>
            <person name="Young N."/>
            <person name="Fitzgerald M."/>
            <person name="Haas B.J."/>
            <person name="Zeng Q."/>
            <person name="Young S."/>
            <person name="Adiconis X."/>
            <person name="Fan L."/>
            <person name="Levin J.Z."/>
            <person name="Mitchell T.K."/>
            <person name="Okubara P.A."/>
            <person name="Farman M.L."/>
            <person name="Kohn L.M."/>
            <person name="Birren B."/>
            <person name="Ma L.-J."/>
            <person name="Dean R.A."/>
        </authorList>
    </citation>
    <scope>NUCLEOTIDE SEQUENCE</scope>
    <source>
        <strain evidence="3">R3-111a-1</strain>
    </source>
</reference>
<feature type="compositionally biased region" description="Low complexity" evidence="1">
    <location>
        <begin position="202"/>
        <end position="215"/>
    </location>
</feature>
<feature type="compositionally biased region" description="Basic residues" evidence="1">
    <location>
        <begin position="216"/>
        <end position="238"/>
    </location>
</feature>
<organism evidence="2">
    <name type="scientific">Gaeumannomyces tritici (strain R3-111a-1)</name>
    <name type="common">Wheat and barley take-all root rot fungus</name>
    <name type="synonym">Gaeumannomyces graminis var. tritici</name>
    <dbReference type="NCBI Taxonomy" id="644352"/>
    <lineage>
        <taxon>Eukaryota</taxon>
        <taxon>Fungi</taxon>
        <taxon>Dikarya</taxon>
        <taxon>Ascomycota</taxon>
        <taxon>Pezizomycotina</taxon>
        <taxon>Sordariomycetes</taxon>
        <taxon>Sordariomycetidae</taxon>
        <taxon>Magnaporthales</taxon>
        <taxon>Magnaporthaceae</taxon>
        <taxon>Gaeumannomyces</taxon>
    </lineage>
</organism>
<accession>J3P411</accession>
<reference evidence="3" key="5">
    <citation type="submission" date="2018-04" db="UniProtKB">
        <authorList>
            <consortium name="EnsemblFungi"/>
        </authorList>
    </citation>
    <scope>IDENTIFICATION</scope>
    <source>
        <strain evidence="3">R3-111a-1</strain>
    </source>
</reference>
<proteinExistence type="predicted"/>
<feature type="compositionally biased region" description="Basic and acidic residues" evidence="1">
    <location>
        <begin position="542"/>
        <end position="554"/>
    </location>
</feature>
<dbReference type="eggNOG" id="ENOG502S36A">
    <property type="taxonomic scope" value="Eukaryota"/>
</dbReference>
<dbReference type="EnsemblFungi" id="EJT74407">
    <property type="protein sequence ID" value="EJT74407"/>
    <property type="gene ID" value="GGTG_08248"/>
</dbReference>
<feature type="compositionally biased region" description="Low complexity" evidence="1">
    <location>
        <begin position="398"/>
        <end position="413"/>
    </location>
</feature>
<evidence type="ECO:0000313" key="4">
    <source>
        <dbReference type="Proteomes" id="UP000006039"/>
    </source>
</evidence>
<keyword evidence="4" id="KW-1185">Reference proteome</keyword>
<sequence>MAPGYRTNAQTRRGNRGAYPEHDDFEGLPVRQWRQEWVNVTPPQQVEAQTRNDIWAVELPYGMPKDTQLLPPHSQELLRAARSGRLYKRPAPADDDDADPDPALEKGEKKEDVADKGYTVKVWKQVPRTSEGASVSHLAKRRKDTITLKPKAEVLQFTGPMITRATIRRVDAAGNPYEQTITLSEGQPVDGEIVSTSVIPAPVAPVDVQPQQVTPARRKPPPPRRKPKGPGRGRKKGRLPLPSSTRPPVDGASTDTAPAAPQDGQPGNEPIVAGMRPEDSHRRDSEPMDQSIPPSDDEDGDEGDDGEEGDEGTGDVDMDLGSDTADRSQDTPMQALDEQVTAGDDATPSIPSQGGSDTPPITSIDEPESHKRLSPSPLNMELAHAPPHMEGSPLKNVALASPAGPSPAQSPAAIGVTAAAPGSSAEPQQASEGSDEMQLSEPEPAAPIAAATPLNHEMVPAVSITVPSAEASQAAEPSAMEVYLPMDAAPNPTAVPAPSPPNEVQVSELEITSRPVSTGEDKSSTPPSIQPTQHEPAPTASTDERPASQDRLPEPDAPVVPVEGNPAQPEIQDQPSGLGEAVAQGSVDAVQALDEPAGEAAAIEPSQEIAEPAPAPAAAESNGPDEEVETKMEDATPAAPTAPVAPEATVEPPRSPPLEPTKVVEDEDEGPDFLSGLEAELDRQEELNRAAVSAKVETPVSPPTADAKPATDVSEGDPPAADEAKAAENASTGIGEAGTAPDAP</sequence>
<evidence type="ECO:0000256" key="1">
    <source>
        <dbReference type="SAM" id="MobiDB-lite"/>
    </source>
</evidence>
<reference evidence="2" key="3">
    <citation type="submission" date="2010-09" db="EMBL/GenBank/DDBJ databases">
        <title>Annotation of Gaeumannomyces graminis var. tritici R3-111a-1.</title>
        <authorList>
            <consortium name="The Broad Institute Genome Sequencing Platform"/>
            <person name="Ma L.-J."/>
            <person name="Dead R."/>
            <person name="Young S.K."/>
            <person name="Zeng Q."/>
            <person name="Gargeya S."/>
            <person name="Fitzgerald M."/>
            <person name="Haas B."/>
            <person name="Abouelleil A."/>
            <person name="Alvarado L."/>
            <person name="Arachchi H.M."/>
            <person name="Berlin A."/>
            <person name="Brown A."/>
            <person name="Chapman S.B."/>
            <person name="Chen Z."/>
            <person name="Dunbar C."/>
            <person name="Freedman E."/>
            <person name="Gearin G."/>
            <person name="Gellesch M."/>
            <person name="Goldberg J."/>
            <person name="Griggs A."/>
            <person name="Gujja S."/>
            <person name="Heiman D."/>
            <person name="Howarth C."/>
            <person name="Larson L."/>
            <person name="Lui A."/>
            <person name="MacDonald P.J.P."/>
            <person name="Mehta T."/>
            <person name="Montmayeur A."/>
            <person name="Murphy C."/>
            <person name="Neiman D."/>
            <person name="Pearson M."/>
            <person name="Priest M."/>
            <person name="Roberts A."/>
            <person name="Saif S."/>
            <person name="Shea T."/>
            <person name="Shenoy N."/>
            <person name="Sisk P."/>
            <person name="Stolte C."/>
            <person name="Sykes S."/>
            <person name="Yandava C."/>
            <person name="Wortman J."/>
            <person name="Nusbaum C."/>
            <person name="Birren B."/>
        </authorList>
    </citation>
    <scope>NUCLEOTIDE SEQUENCE</scope>
    <source>
        <strain evidence="2">R3-111a-1</strain>
    </source>
</reference>